<feature type="repeat" description="WD" evidence="3">
    <location>
        <begin position="333"/>
        <end position="374"/>
    </location>
</feature>
<feature type="repeat" description="WD" evidence="3">
    <location>
        <begin position="375"/>
        <end position="416"/>
    </location>
</feature>
<dbReference type="PROSITE" id="PS00678">
    <property type="entry name" value="WD_REPEATS_1"/>
    <property type="match status" value="7"/>
</dbReference>
<dbReference type="Proteomes" id="UP000689195">
    <property type="component" value="Unassembled WGS sequence"/>
</dbReference>
<dbReference type="InterPro" id="IPR019775">
    <property type="entry name" value="WD40_repeat_CS"/>
</dbReference>
<protein>
    <recommendedName>
        <fullName evidence="4">EML-like second beta-propeller domain-containing protein</fullName>
    </recommendedName>
</protein>
<accession>A0A8S1VE95</accession>
<dbReference type="PANTHER" id="PTHR45333">
    <property type="entry name" value="MEMBRANE PROTEIN-RELATED"/>
    <property type="match status" value="1"/>
</dbReference>
<dbReference type="EMBL" id="CAJJDO010000061">
    <property type="protein sequence ID" value="CAD8174775.1"/>
    <property type="molecule type" value="Genomic_DNA"/>
</dbReference>
<comment type="caution">
    <text evidence="5">The sequence shown here is derived from an EMBL/GenBank/DDBJ whole genome shotgun (WGS) entry which is preliminary data.</text>
</comment>
<evidence type="ECO:0000256" key="2">
    <source>
        <dbReference type="ARBA" id="ARBA00022737"/>
    </source>
</evidence>
<dbReference type="CDD" id="cd00200">
    <property type="entry name" value="WD40"/>
    <property type="match status" value="1"/>
</dbReference>
<evidence type="ECO:0000256" key="1">
    <source>
        <dbReference type="ARBA" id="ARBA00022574"/>
    </source>
</evidence>
<feature type="repeat" description="WD" evidence="3">
    <location>
        <begin position="461"/>
        <end position="487"/>
    </location>
</feature>
<dbReference type="InterPro" id="IPR001646">
    <property type="entry name" value="5peptide_repeat"/>
</dbReference>
<feature type="repeat" description="WD" evidence="3">
    <location>
        <begin position="291"/>
        <end position="332"/>
    </location>
</feature>
<dbReference type="Pfam" id="PF23414">
    <property type="entry name" value="Beta-prop_EML_2"/>
    <property type="match status" value="1"/>
</dbReference>
<evidence type="ECO:0000256" key="3">
    <source>
        <dbReference type="PROSITE-ProRule" id="PRU00221"/>
    </source>
</evidence>
<sequence>MNQSDKQKEDLSEIFVQVKDIDEQIYCLIIDILRKAKISDCIGFLSNIDNQKKLDAQLKVHQDLGIINFKKMTNIIQQIQDHNFNKYNYSEEIYIDLKKDLIKNISKQQKIIQFFLFLIRLTAFDQTLIQCGSNSLHLLVEMKVELGNQNFENIKVYNTSLVGANFVRCNLSGSQFENVDISGLNLNGAKLFNCKWKNIKIQMLNILKGHTQAVLSVCFSPDSSTLASCSGDKSIRLWDVKTGEQKSKLDGHTSTVYSVCFSPDGDTLASGSDDMSIRIWDAKTGKQKFKWDGHFSFVKSIFFSPDGTLLSSGSREKAIRLWDVKTGKIKFKLNGHSDCVLSVSFSPDGTTLASGSRDKSIRLWNIKTGKQKYKLDGHFSSVNSLCFSTDGQKLASGSSDKFINLWDVKTGQQKYKLDGPFSSVNSVCFSTEGQKLASGSDDSSIHMWDVKTGIQYYTLDVCFSPDGATLVSGGYDNSIRLWDVKTGLQKFKFNGHTNWVQSVCFSPDGTSLASGSSDKSIRLWDVQTRKDNSYQDMQQQFQSNFIRESQNINFTILLISKQKLFQAQGAQIYKGEFVNQQGIGLKHYLNNQEVQFWITMKNYNKIEYLIILNYIAIINTKYQIINKLFLNFNQISAFFQFINFKFSNQI</sequence>
<feature type="repeat" description="WD" evidence="3">
    <location>
        <begin position="207"/>
        <end position="248"/>
    </location>
</feature>
<evidence type="ECO:0000313" key="5">
    <source>
        <dbReference type="EMBL" id="CAD8174775.1"/>
    </source>
</evidence>
<dbReference type="PROSITE" id="PS50082">
    <property type="entry name" value="WD_REPEATS_2"/>
    <property type="match status" value="8"/>
</dbReference>
<dbReference type="AlphaFoldDB" id="A0A8S1VE95"/>
<feature type="repeat" description="WD" evidence="3">
    <location>
        <begin position="249"/>
        <end position="290"/>
    </location>
</feature>
<keyword evidence="1 3" id="KW-0853">WD repeat</keyword>
<proteinExistence type="predicted"/>
<keyword evidence="6" id="KW-1185">Reference proteome</keyword>
<gene>
    <name evidence="5" type="ORF">PPENT_87.1.T0610278</name>
</gene>
<evidence type="ECO:0000313" key="6">
    <source>
        <dbReference type="Proteomes" id="UP000689195"/>
    </source>
</evidence>
<evidence type="ECO:0000259" key="4">
    <source>
        <dbReference type="Pfam" id="PF23414"/>
    </source>
</evidence>
<dbReference type="InterPro" id="IPR001680">
    <property type="entry name" value="WD40_rpt"/>
</dbReference>
<name>A0A8S1VE95_9CILI</name>
<organism evidence="5 6">
    <name type="scientific">Paramecium pentaurelia</name>
    <dbReference type="NCBI Taxonomy" id="43138"/>
    <lineage>
        <taxon>Eukaryota</taxon>
        <taxon>Sar</taxon>
        <taxon>Alveolata</taxon>
        <taxon>Ciliophora</taxon>
        <taxon>Intramacronucleata</taxon>
        <taxon>Oligohymenophorea</taxon>
        <taxon>Peniculida</taxon>
        <taxon>Parameciidae</taxon>
        <taxon>Paramecium</taxon>
    </lineage>
</organism>
<dbReference type="Pfam" id="PF00400">
    <property type="entry name" value="WD40"/>
    <property type="match status" value="3"/>
</dbReference>
<feature type="repeat" description="WD" evidence="3">
    <location>
        <begin position="417"/>
        <end position="458"/>
    </location>
</feature>
<dbReference type="PROSITE" id="PS50294">
    <property type="entry name" value="WD_REPEATS_REGION"/>
    <property type="match status" value="8"/>
</dbReference>
<dbReference type="OrthoDB" id="338608at2759"/>
<feature type="domain" description="EML-like second beta-propeller" evidence="4">
    <location>
        <begin position="216"/>
        <end position="372"/>
    </location>
</feature>
<dbReference type="SMART" id="SM00320">
    <property type="entry name" value="WD40"/>
    <property type="match status" value="8"/>
</dbReference>
<reference evidence="5" key="1">
    <citation type="submission" date="2021-01" db="EMBL/GenBank/DDBJ databases">
        <authorList>
            <consortium name="Genoscope - CEA"/>
            <person name="William W."/>
        </authorList>
    </citation>
    <scope>NUCLEOTIDE SEQUENCE</scope>
</reference>
<dbReference type="Pfam" id="PF00805">
    <property type="entry name" value="Pentapeptide"/>
    <property type="match status" value="1"/>
</dbReference>
<dbReference type="PANTHER" id="PTHR45333:SF1">
    <property type="entry name" value="CHROMOSOME UNDETERMINED SCAFFOLD_625, WHOLE GENOME SHOTGUN SEQUENCE"/>
    <property type="match status" value="1"/>
</dbReference>
<dbReference type="InterPro" id="IPR055442">
    <property type="entry name" value="Beta-prop_EML-like_2nd"/>
</dbReference>
<keyword evidence="2" id="KW-0677">Repeat</keyword>
<feature type="repeat" description="WD" evidence="3">
    <location>
        <begin position="493"/>
        <end position="534"/>
    </location>
</feature>